<keyword evidence="3" id="KW-1185">Reference proteome</keyword>
<keyword evidence="1" id="KW-1133">Transmembrane helix</keyword>
<dbReference type="Proteomes" id="UP001161406">
    <property type="component" value="Unassembled WGS sequence"/>
</dbReference>
<gene>
    <name evidence="2" type="ORF">GCM10007913_14120</name>
</gene>
<evidence type="ECO:0000313" key="2">
    <source>
        <dbReference type="EMBL" id="GLQ09480.1"/>
    </source>
</evidence>
<evidence type="ECO:0000256" key="1">
    <source>
        <dbReference type="SAM" id="Phobius"/>
    </source>
</evidence>
<accession>A0ABQ5UBI5</accession>
<reference evidence="2" key="2">
    <citation type="submission" date="2023-01" db="EMBL/GenBank/DDBJ databases">
        <title>Draft genome sequence of Devosia yakushimensis strain NBRC 103855.</title>
        <authorList>
            <person name="Sun Q."/>
            <person name="Mori K."/>
        </authorList>
    </citation>
    <scope>NUCLEOTIDE SEQUENCE</scope>
    <source>
        <strain evidence="2">NBRC 103855</strain>
    </source>
</reference>
<dbReference type="EMBL" id="BSNG01000001">
    <property type="protein sequence ID" value="GLQ09480.1"/>
    <property type="molecule type" value="Genomic_DNA"/>
</dbReference>
<keyword evidence="1" id="KW-0472">Membrane</keyword>
<sequence length="50" mass="5457">MTTDQNSSLRDLPARPRVAARRRFNEAVLLAGMSLAFLFALAVTFGFISG</sequence>
<dbReference type="RefSeq" id="WP_284389295.1">
    <property type="nucleotide sequence ID" value="NZ_BSNG01000001.1"/>
</dbReference>
<protein>
    <submittedName>
        <fullName evidence="2">Uncharacterized protein</fullName>
    </submittedName>
</protein>
<keyword evidence="1" id="KW-0812">Transmembrane</keyword>
<evidence type="ECO:0000313" key="3">
    <source>
        <dbReference type="Proteomes" id="UP001161406"/>
    </source>
</evidence>
<name>A0ABQ5UBI5_9HYPH</name>
<proteinExistence type="predicted"/>
<reference evidence="2" key="1">
    <citation type="journal article" date="2014" name="Int. J. Syst. Evol. Microbiol.">
        <title>Complete genome of a new Firmicutes species belonging to the dominant human colonic microbiota ('Ruminococcus bicirculans') reveals two chromosomes and a selective capacity to utilize plant glucans.</title>
        <authorList>
            <consortium name="NISC Comparative Sequencing Program"/>
            <person name="Wegmann U."/>
            <person name="Louis P."/>
            <person name="Goesmann A."/>
            <person name="Henrissat B."/>
            <person name="Duncan S.H."/>
            <person name="Flint H.J."/>
        </authorList>
    </citation>
    <scope>NUCLEOTIDE SEQUENCE</scope>
    <source>
        <strain evidence="2">NBRC 103855</strain>
    </source>
</reference>
<comment type="caution">
    <text evidence="2">The sequence shown here is derived from an EMBL/GenBank/DDBJ whole genome shotgun (WGS) entry which is preliminary data.</text>
</comment>
<feature type="transmembrane region" description="Helical" evidence="1">
    <location>
        <begin position="27"/>
        <end position="48"/>
    </location>
</feature>
<organism evidence="2 3">
    <name type="scientific">Devosia yakushimensis</name>
    <dbReference type="NCBI Taxonomy" id="470028"/>
    <lineage>
        <taxon>Bacteria</taxon>
        <taxon>Pseudomonadati</taxon>
        <taxon>Pseudomonadota</taxon>
        <taxon>Alphaproteobacteria</taxon>
        <taxon>Hyphomicrobiales</taxon>
        <taxon>Devosiaceae</taxon>
        <taxon>Devosia</taxon>
    </lineage>
</organism>